<dbReference type="EMBL" id="JABEYC010000737">
    <property type="protein sequence ID" value="KAF4974549.1"/>
    <property type="molecule type" value="Genomic_DNA"/>
</dbReference>
<sequence>MSSPKSLKSVRSDVKSSPKSPREGQQAPEEGAYPVNTQIPFNEEEFQDEDSAFEDDSSLLSSTASLSESIYDYRNLHGRTFQRSKTTEYWGPNDERQNEGLDIAHHFMVMLKDDQLFLAPVKTPSKILDVGTGTGIWAIDMADAYPSAEIIGTDISPIQPSFVPPNCSFHIEDAQLEWTYQSETFDFVHIRALYGAISDWGELYQQAFKSLKPGGWLEDMEFNIQMFSDIPEIRDDPNHIFKRWPKVFWEATDRMNKTLRIGMNGTMRKHMVEAGFTNVVEKTYQVPCGAWSSDPKMKEIGALNLAFMDESLEGFALFILREIMGWDYAEVQLFVMEMRKAIRDVKIRPYYLITNVIAQRPETSS</sequence>
<feature type="compositionally biased region" description="Basic and acidic residues" evidence="2">
    <location>
        <begin position="10"/>
        <end position="22"/>
    </location>
</feature>
<organism evidence="3 4">
    <name type="scientific">Fusarium zealandicum</name>
    <dbReference type="NCBI Taxonomy" id="1053134"/>
    <lineage>
        <taxon>Eukaryota</taxon>
        <taxon>Fungi</taxon>
        <taxon>Dikarya</taxon>
        <taxon>Ascomycota</taxon>
        <taxon>Pezizomycotina</taxon>
        <taxon>Sordariomycetes</taxon>
        <taxon>Hypocreomycetidae</taxon>
        <taxon>Hypocreales</taxon>
        <taxon>Nectriaceae</taxon>
        <taxon>Fusarium</taxon>
        <taxon>Fusarium staphyleae species complex</taxon>
    </lineage>
</organism>
<accession>A0A8H4UEB1</accession>
<evidence type="ECO:0000313" key="4">
    <source>
        <dbReference type="Proteomes" id="UP000635477"/>
    </source>
</evidence>
<dbReference type="PANTHER" id="PTHR43591:SF10">
    <property type="entry name" value="ABC TRANSMEMBRANE TYPE-1 DOMAIN-CONTAINING PROTEIN-RELATED"/>
    <property type="match status" value="1"/>
</dbReference>
<dbReference type="SUPFAM" id="SSF53335">
    <property type="entry name" value="S-adenosyl-L-methionine-dependent methyltransferases"/>
    <property type="match status" value="1"/>
</dbReference>
<dbReference type="PANTHER" id="PTHR43591">
    <property type="entry name" value="METHYLTRANSFERASE"/>
    <property type="match status" value="1"/>
</dbReference>
<evidence type="ECO:0000313" key="3">
    <source>
        <dbReference type="EMBL" id="KAF4974549.1"/>
    </source>
</evidence>
<dbReference type="OrthoDB" id="2013972at2759"/>
<dbReference type="InterPro" id="IPR029063">
    <property type="entry name" value="SAM-dependent_MTases_sf"/>
</dbReference>
<gene>
    <name evidence="3" type="ORF">FZEAL_8573</name>
</gene>
<proteinExistence type="inferred from homology"/>
<dbReference type="GO" id="GO:0008168">
    <property type="term" value="F:methyltransferase activity"/>
    <property type="evidence" value="ECO:0007669"/>
    <property type="project" value="TreeGrafter"/>
</dbReference>
<comment type="caution">
    <text evidence="3">The sequence shown here is derived from an EMBL/GenBank/DDBJ whole genome shotgun (WGS) entry which is preliminary data.</text>
</comment>
<protein>
    <recommendedName>
        <fullName evidence="5">Methyltransferase</fullName>
    </recommendedName>
</protein>
<reference evidence="3" key="2">
    <citation type="submission" date="2020-05" db="EMBL/GenBank/DDBJ databases">
        <authorList>
            <person name="Kim H.-S."/>
            <person name="Proctor R.H."/>
            <person name="Brown D.W."/>
        </authorList>
    </citation>
    <scope>NUCLEOTIDE SEQUENCE</scope>
    <source>
        <strain evidence="3">NRRL 22465</strain>
    </source>
</reference>
<evidence type="ECO:0000256" key="1">
    <source>
        <dbReference type="ARBA" id="ARBA00038158"/>
    </source>
</evidence>
<keyword evidence="4" id="KW-1185">Reference proteome</keyword>
<evidence type="ECO:0008006" key="5">
    <source>
        <dbReference type="Google" id="ProtNLM"/>
    </source>
</evidence>
<reference evidence="3" key="1">
    <citation type="journal article" date="2020" name="BMC Genomics">
        <title>Correction to: Identification and distribution of gene clusters required for synthesis of sphingolipid metabolism inhibitors in diverse species of the filamentous fungus Fusarium.</title>
        <authorList>
            <person name="Kim H.S."/>
            <person name="Lohmar J.M."/>
            <person name="Busman M."/>
            <person name="Brown D.W."/>
            <person name="Naumann T.A."/>
            <person name="Divon H.H."/>
            <person name="Lysoe E."/>
            <person name="Uhlig S."/>
            <person name="Proctor R.H."/>
        </authorList>
    </citation>
    <scope>NUCLEOTIDE SEQUENCE</scope>
    <source>
        <strain evidence="3">NRRL 22465</strain>
    </source>
</reference>
<dbReference type="AlphaFoldDB" id="A0A8H4UEB1"/>
<dbReference type="Gene3D" id="3.40.50.150">
    <property type="entry name" value="Vaccinia Virus protein VP39"/>
    <property type="match status" value="1"/>
</dbReference>
<name>A0A8H4UEB1_9HYPO</name>
<feature type="compositionally biased region" description="Acidic residues" evidence="2">
    <location>
        <begin position="42"/>
        <end position="57"/>
    </location>
</feature>
<evidence type="ECO:0000256" key="2">
    <source>
        <dbReference type="SAM" id="MobiDB-lite"/>
    </source>
</evidence>
<dbReference type="Pfam" id="PF13489">
    <property type="entry name" value="Methyltransf_23"/>
    <property type="match status" value="1"/>
</dbReference>
<feature type="region of interest" description="Disordered" evidence="2">
    <location>
        <begin position="1"/>
        <end position="58"/>
    </location>
</feature>
<dbReference type="Proteomes" id="UP000635477">
    <property type="component" value="Unassembled WGS sequence"/>
</dbReference>
<comment type="similarity">
    <text evidence="1">Belongs to the methyltransferase superfamily. LaeA methyltransferase family.</text>
</comment>
<dbReference type="CDD" id="cd02440">
    <property type="entry name" value="AdoMet_MTases"/>
    <property type="match status" value="1"/>
</dbReference>